<gene>
    <name evidence="2" type="ORF">DFR51_1677</name>
    <name evidence="1" type="ORF">SmB9_27800</name>
</gene>
<dbReference type="KEGG" id="smic:SmB9_27800"/>
<sequence>MSFRETWRTLGTATTLSYALGRVAARIPGVSWHRYRLIAVPLSGMPKMPRGHVVRELSAGELKTLVIDAPLDVQADRFARGLICLGAFDGEVLVGVNWLARGQYDEDEVDVRFLLPDDAAWDTGLWIREDRRLGRAFAALWAGTGAWLAAQGLKRSLSRIADYNLGSLRPHERMGGRTLGMLAAARLGALQVATGVRPAAVRAGAGTPAVCDLRGR</sequence>
<dbReference type="SUPFAM" id="SSF55729">
    <property type="entry name" value="Acyl-CoA N-acyltransferases (Nat)"/>
    <property type="match status" value="1"/>
</dbReference>
<dbReference type="EMBL" id="RBWX01000007">
    <property type="protein sequence ID" value="RKS92101.1"/>
    <property type="molecule type" value="Genomic_DNA"/>
</dbReference>
<dbReference type="Proteomes" id="UP000275727">
    <property type="component" value="Chromosome"/>
</dbReference>
<reference evidence="2 4" key="2">
    <citation type="submission" date="2018-10" db="EMBL/GenBank/DDBJ databases">
        <title>Genomic Encyclopedia of Type Strains, Phase IV (KMG-IV): sequencing the most valuable type-strain genomes for metagenomic binning, comparative biology and taxonomic classification.</title>
        <authorList>
            <person name="Goeker M."/>
        </authorList>
    </citation>
    <scope>NUCLEOTIDE SEQUENCE [LARGE SCALE GENOMIC DNA]</scope>
    <source>
        <strain evidence="2 4">DSM 19791</strain>
    </source>
</reference>
<evidence type="ECO:0000313" key="3">
    <source>
        <dbReference type="Proteomes" id="UP000275727"/>
    </source>
</evidence>
<dbReference type="RefSeq" id="WP_121049122.1">
    <property type="nucleotide sequence ID" value="NZ_AP018711.1"/>
</dbReference>
<dbReference type="EMBL" id="AP018711">
    <property type="protein sequence ID" value="BBE35122.1"/>
    <property type="molecule type" value="Genomic_DNA"/>
</dbReference>
<protein>
    <submittedName>
        <fullName evidence="1">Uncharacterized protein</fullName>
    </submittedName>
</protein>
<accession>A0AAD1D759</accession>
<keyword evidence="4" id="KW-1185">Reference proteome</keyword>
<evidence type="ECO:0000313" key="2">
    <source>
        <dbReference type="EMBL" id="RKS92101.1"/>
    </source>
</evidence>
<evidence type="ECO:0000313" key="4">
    <source>
        <dbReference type="Proteomes" id="UP000276029"/>
    </source>
</evidence>
<evidence type="ECO:0000313" key="1">
    <source>
        <dbReference type="EMBL" id="BBE35122.1"/>
    </source>
</evidence>
<organism evidence="1 3">
    <name type="scientific">Sphingosinicella microcystinivorans</name>
    <dbReference type="NCBI Taxonomy" id="335406"/>
    <lineage>
        <taxon>Bacteria</taxon>
        <taxon>Pseudomonadati</taxon>
        <taxon>Pseudomonadota</taxon>
        <taxon>Alphaproteobacteria</taxon>
        <taxon>Sphingomonadales</taxon>
        <taxon>Sphingosinicellaceae</taxon>
        <taxon>Sphingosinicella</taxon>
    </lineage>
</organism>
<proteinExistence type="predicted"/>
<dbReference type="InterPro" id="IPR016181">
    <property type="entry name" value="Acyl_CoA_acyltransferase"/>
</dbReference>
<dbReference type="Proteomes" id="UP000276029">
    <property type="component" value="Unassembled WGS sequence"/>
</dbReference>
<reference evidence="1 3" key="1">
    <citation type="submission" date="2018-06" db="EMBL/GenBank/DDBJ databases">
        <title>Complete Genome Sequence of the Microcystin-Degrading Bacterium Sphingosinicella microcystinivorans Strain B-9.</title>
        <authorList>
            <person name="Jin H."/>
            <person name="Nishizawa T."/>
            <person name="Guo Y."/>
            <person name="Nishizawa A."/>
            <person name="Park H."/>
            <person name="Kato H."/>
            <person name="Tsuji K."/>
            <person name="Harada K."/>
        </authorList>
    </citation>
    <scope>NUCLEOTIDE SEQUENCE [LARGE SCALE GENOMIC DNA]</scope>
    <source>
        <strain evidence="1 3">B9</strain>
    </source>
</reference>
<name>A0AAD1D759_SPHMI</name>
<dbReference type="AlphaFoldDB" id="A0AAD1D759"/>